<dbReference type="InterPro" id="IPR026395">
    <property type="entry name" value="CshA_fibril"/>
</dbReference>
<name>A0A3L6ZJE0_9MICO</name>
<feature type="compositionally biased region" description="Low complexity" evidence="1">
    <location>
        <begin position="383"/>
        <end position="400"/>
    </location>
</feature>
<comment type="caution">
    <text evidence="4">The sequence shown here is derived from an EMBL/GenBank/DDBJ whole genome shotgun (WGS) entry which is preliminary data.</text>
</comment>
<feature type="non-terminal residue" evidence="4">
    <location>
        <position position="632"/>
    </location>
</feature>
<dbReference type="AlphaFoldDB" id="A0A3L6ZJE0"/>
<reference evidence="4 5" key="1">
    <citation type="submission" date="2018-10" db="EMBL/GenBank/DDBJ databases">
        <authorList>
            <person name="Li J."/>
        </authorList>
    </citation>
    <scope>NUCLEOTIDE SEQUENCE [LARGE SCALE GENOMIC DNA]</scope>
    <source>
        <strain evidence="4 5">JCM 30549</strain>
    </source>
</reference>
<evidence type="ECO:0000259" key="3">
    <source>
        <dbReference type="Pfam" id="PF19076"/>
    </source>
</evidence>
<feature type="chain" id="PRO_5038808973" description="CshA domain-containing protein" evidence="2">
    <location>
        <begin position="32"/>
        <end position="632"/>
    </location>
</feature>
<feature type="compositionally biased region" description="Low complexity" evidence="1">
    <location>
        <begin position="310"/>
        <end position="322"/>
    </location>
</feature>
<feature type="compositionally biased region" description="Polar residues" evidence="1">
    <location>
        <begin position="323"/>
        <end position="333"/>
    </location>
</feature>
<sequence>MTVPARPPVAKAARRTTTTAAVLSAALLASAALTAVPAAGQAAEADAEAQTYGCSYGTGGPSAEALCWIDMSGFGSVEASTMPVDQEMTISLGRYEVTMTATVSAGTDGANGVASSAFQTWGGSLLGGTWNDQPYYVSPAGKPALYQINNSAEGTNMQRDTVSLSDITVMDTATNTRVTSGYSLVVTDAESTGNGEGFTWSSDKPLTKYQTVTPSGWSEPCVGGLTGIGTTDVDCTGGVGIGGRRGILMVSADSPTTISSTFRNNGGSSRQGVAFALVFSAATAGVDVAQSGGSDAEFTVTARNGDNELTSTTSNDGSSTSTPAQFLSETEPQDISYTVERSGGSTPLTAYDVVWSCTVNGSPAEPVLSADGLTATVQTPPNGASACTATATASGPSTGPQSAVINPDQTATLSGLATTPGNGAITSATFDNGETTKTVPGEGVWSIELVDGQPVATFTPEKGYTGPVTQQPYTVTDENGLTATSTLNVDINTPPTTGDDTATVAQGEKATLSPTAKPGNSPLTGVAFDNGETSTTVPGEGVWSTELVDGQPVATFTPEDGFTGAVTPQPYTVTDENGLSASGELNVIIEPATGDDAATILPNTTATLTPETVPGSGDIVSAVFDNGETSKT</sequence>
<evidence type="ECO:0000313" key="5">
    <source>
        <dbReference type="Proteomes" id="UP000275395"/>
    </source>
</evidence>
<dbReference type="RefSeq" id="WP_121657670.1">
    <property type="nucleotide sequence ID" value="NZ_RCUW01000012.1"/>
</dbReference>
<feature type="region of interest" description="Disordered" evidence="1">
    <location>
        <begin position="303"/>
        <end position="333"/>
    </location>
</feature>
<feature type="signal peptide" evidence="2">
    <location>
        <begin position="1"/>
        <end position="31"/>
    </location>
</feature>
<dbReference type="Pfam" id="PF19076">
    <property type="entry name" value="CshA_repeat"/>
    <property type="match status" value="2"/>
</dbReference>
<gene>
    <name evidence="4" type="ORF">D9V30_12080</name>
</gene>
<evidence type="ECO:0000313" key="4">
    <source>
        <dbReference type="EMBL" id="RLP68028.1"/>
    </source>
</evidence>
<feature type="domain" description="CshA" evidence="3">
    <location>
        <begin position="494"/>
        <end position="585"/>
    </location>
</feature>
<feature type="domain" description="CshA" evidence="3">
    <location>
        <begin position="397"/>
        <end position="489"/>
    </location>
</feature>
<evidence type="ECO:0000256" key="2">
    <source>
        <dbReference type="SAM" id="SignalP"/>
    </source>
</evidence>
<feature type="region of interest" description="Disordered" evidence="1">
    <location>
        <begin position="383"/>
        <end position="402"/>
    </location>
</feature>
<dbReference type="EMBL" id="RCUW01000012">
    <property type="protein sequence ID" value="RLP68028.1"/>
    <property type="molecule type" value="Genomic_DNA"/>
</dbReference>
<dbReference type="Proteomes" id="UP000275395">
    <property type="component" value="Unassembled WGS sequence"/>
</dbReference>
<organism evidence="4 5">
    <name type="scientific">Mycetocola reblochoni</name>
    <dbReference type="NCBI Taxonomy" id="331618"/>
    <lineage>
        <taxon>Bacteria</taxon>
        <taxon>Bacillati</taxon>
        <taxon>Actinomycetota</taxon>
        <taxon>Actinomycetes</taxon>
        <taxon>Micrococcales</taxon>
        <taxon>Microbacteriaceae</taxon>
        <taxon>Mycetocola</taxon>
    </lineage>
</organism>
<keyword evidence="2" id="KW-0732">Signal</keyword>
<evidence type="ECO:0000256" key="1">
    <source>
        <dbReference type="SAM" id="MobiDB-lite"/>
    </source>
</evidence>
<accession>A0A3L6ZJE0</accession>
<proteinExistence type="predicted"/>
<protein>
    <recommendedName>
        <fullName evidence="3">CshA domain-containing protein</fullName>
    </recommendedName>
</protein>